<feature type="domain" description="YbaK/aminoacyl-tRNA synthetase-associated" evidence="2">
    <location>
        <begin position="43"/>
        <end position="161"/>
    </location>
</feature>
<feature type="region of interest" description="Disordered" evidence="1">
    <location>
        <begin position="1"/>
        <end position="22"/>
    </location>
</feature>
<dbReference type="Gene3D" id="3.90.960.10">
    <property type="entry name" value="YbaK/aminoacyl-tRNA synthetase-associated domain"/>
    <property type="match status" value="1"/>
</dbReference>
<protein>
    <submittedName>
        <fullName evidence="3">Prolyl-tRNA editing protein</fullName>
    </submittedName>
</protein>
<dbReference type="CDD" id="cd04333">
    <property type="entry name" value="ProX_deacylase"/>
    <property type="match status" value="1"/>
</dbReference>
<name>A0A1L7AJB8_9PROT</name>
<dbReference type="RefSeq" id="WP_075799591.1">
    <property type="nucleotide sequence ID" value="NZ_CP015583.1"/>
</dbReference>
<reference evidence="3 4" key="1">
    <citation type="submission" date="2016-05" db="EMBL/GenBank/DDBJ databases">
        <title>Complete Genome and Methylome Analysis of Psychrotrophic Bacterial Isolates from Antarctic Lake Untersee.</title>
        <authorList>
            <person name="Fomenkov A."/>
            <person name="Akimov V.N."/>
            <person name="Vasilyeva L.V."/>
            <person name="Andersen D."/>
            <person name="Vincze T."/>
            <person name="Roberts R.J."/>
        </authorList>
    </citation>
    <scope>NUCLEOTIDE SEQUENCE [LARGE SCALE GENOMIC DNA]</scope>
    <source>
        <strain evidence="3 4">U14-5</strain>
    </source>
</reference>
<evidence type="ECO:0000313" key="4">
    <source>
        <dbReference type="Proteomes" id="UP000185494"/>
    </source>
</evidence>
<evidence type="ECO:0000256" key="1">
    <source>
        <dbReference type="SAM" id="MobiDB-lite"/>
    </source>
</evidence>
<organism evidence="3 4">
    <name type="scientific">Roseomonas gilardii</name>
    <dbReference type="NCBI Taxonomy" id="257708"/>
    <lineage>
        <taxon>Bacteria</taxon>
        <taxon>Pseudomonadati</taxon>
        <taxon>Pseudomonadota</taxon>
        <taxon>Alphaproteobacteria</taxon>
        <taxon>Acetobacterales</taxon>
        <taxon>Roseomonadaceae</taxon>
        <taxon>Roseomonas</taxon>
    </lineage>
</organism>
<dbReference type="KEGG" id="rgi:RGI145_18725"/>
<evidence type="ECO:0000313" key="3">
    <source>
        <dbReference type="EMBL" id="APT58841.1"/>
    </source>
</evidence>
<dbReference type="EMBL" id="CP015583">
    <property type="protein sequence ID" value="APT58841.1"/>
    <property type="molecule type" value="Genomic_DNA"/>
</dbReference>
<gene>
    <name evidence="3" type="ORF">RGI145_18725</name>
</gene>
<dbReference type="Proteomes" id="UP000185494">
    <property type="component" value="Chromosome 1"/>
</dbReference>
<dbReference type="AlphaFoldDB" id="A0A1L7AJB8"/>
<dbReference type="eggNOG" id="COG2606">
    <property type="taxonomic scope" value="Bacteria"/>
</dbReference>
<dbReference type="STRING" id="257708.RGI145_18725"/>
<dbReference type="SUPFAM" id="SSF55826">
    <property type="entry name" value="YbaK/ProRS associated domain"/>
    <property type="match status" value="1"/>
</dbReference>
<dbReference type="InterPro" id="IPR036754">
    <property type="entry name" value="YbaK/aa-tRNA-synt-asso_dom_sf"/>
</dbReference>
<dbReference type="GO" id="GO:0002161">
    <property type="term" value="F:aminoacyl-tRNA deacylase activity"/>
    <property type="evidence" value="ECO:0007669"/>
    <property type="project" value="InterPro"/>
</dbReference>
<accession>A0A1L7AJB8</accession>
<evidence type="ECO:0000259" key="2">
    <source>
        <dbReference type="Pfam" id="PF04073"/>
    </source>
</evidence>
<dbReference type="Pfam" id="PF04073">
    <property type="entry name" value="tRNA_edit"/>
    <property type="match status" value="1"/>
</dbReference>
<dbReference type="InterPro" id="IPR007214">
    <property type="entry name" value="YbaK/aa-tRNA-synth-assoc-dom"/>
</dbReference>
<dbReference type="PANTHER" id="PTHR30411:SF1">
    <property type="entry name" value="CYTOPLASMIC PROTEIN"/>
    <property type="match status" value="1"/>
</dbReference>
<dbReference type="PANTHER" id="PTHR30411">
    <property type="entry name" value="CYTOPLASMIC PROTEIN"/>
    <property type="match status" value="1"/>
</dbReference>
<sequence length="175" mass="18303">MSQRDSQRDNQGAQAAEAGGSVERVRQALLAAGHPDTIRGFPEGTRSATEAAAAVGCDVAQIAKSIVFRAGERPVLVIASGANRVDPVKVEAAIGLRVEPAKGRWVREVTGFAIGGVSPVGHLTPPLVLLDEDLFRLPRLWAAAGSPSHVFETGAEALLRLSGGQRALIREETPG</sequence>
<proteinExistence type="predicted"/>